<protein>
    <recommendedName>
        <fullName evidence="4">Secreted protein</fullName>
    </recommendedName>
</protein>
<feature type="chain" id="PRO_5039575856" description="Secreted protein" evidence="1">
    <location>
        <begin position="21"/>
        <end position="94"/>
    </location>
</feature>
<evidence type="ECO:0000313" key="2">
    <source>
        <dbReference type="EMBL" id="NYI11056.1"/>
    </source>
</evidence>
<gene>
    <name evidence="2" type="ORF">BKA05_002571</name>
</gene>
<reference evidence="2 3" key="1">
    <citation type="submission" date="2020-07" db="EMBL/GenBank/DDBJ databases">
        <title>Sequencing the genomes of 1000 actinobacteria strains.</title>
        <authorList>
            <person name="Klenk H.-P."/>
        </authorList>
    </citation>
    <scope>NUCLEOTIDE SEQUENCE [LARGE SCALE GENOMIC DNA]</scope>
    <source>
        <strain evidence="2 3">DSM 18248</strain>
    </source>
</reference>
<keyword evidence="3" id="KW-1185">Reference proteome</keyword>
<dbReference type="EMBL" id="JACBZI010000001">
    <property type="protein sequence ID" value="NYI11056.1"/>
    <property type="molecule type" value="Genomic_DNA"/>
</dbReference>
<keyword evidence="1" id="KW-0732">Signal</keyword>
<comment type="caution">
    <text evidence="2">The sequence shown here is derived from an EMBL/GenBank/DDBJ whole genome shotgun (WGS) entry which is preliminary data.</text>
</comment>
<evidence type="ECO:0008006" key="4">
    <source>
        <dbReference type="Google" id="ProtNLM"/>
    </source>
</evidence>
<dbReference type="AlphaFoldDB" id="A0A7Y9YF27"/>
<feature type="signal peptide" evidence="1">
    <location>
        <begin position="1"/>
        <end position="20"/>
    </location>
</feature>
<name>A0A7Y9YF27_9ACTN</name>
<dbReference type="RefSeq" id="WP_179531801.1">
    <property type="nucleotide sequence ID" value="NZ_BAAAPP010000005.1"/>
</dbReference>
<sequence length="94" mass="9908">MPLHHWMRLLLGLMAVPAFALLSDAAYDRVDGLRWCLDHGVAAGSPDLTDTLCSTVGIDGGALPQRLGDVVGSAVDTGWAPIEGELRRAWAALG</sequence>
<accession>A0A7Y9YF27</accession>
<dbReference type="Proteomes" id="UP000537326">
    <property type="component" value="Unassembled WGS sequence"/>
</dbReference>
<evidence type="ECO:0000313" key="3">
    <source>
        <dbReference type="Proteomes" id="UP000537326"/>
    </source>
</evidence>
<organism evidence="2 3">
    <name type="scientific">Nocardioides marinus</name>
    <dbReference type="NCBI Taxonomy" id="374514"/>
    <lineage>
        <taxon>Bacteria</taxon>
        <taxon>Bacillati</taxon>
        <taxon>Actinomycetota</taxon>
        <taxon>Actinomycetes</taxon>
        <taxon>Propionibacteriales</taxon>
        <taxon>Nocardioidaceae</taxon>
        <taxon>Nocardioides</taxon>
    </lineage>
</organism>
<proteinExistence type="predicted"/>
<evidence type="ECO:0000256" key="1">
    <source>
        <dbReference type="SAM" id="SignalP"/>
    </source>
</evidence>